<dbReference type="STRING" id="427683.A5481_06715"/>
<sequence>MTVQYITTPAGEELAILPRRDYDALLARLGDEAAEDRATARIIDEHLRAVETGTAGPSVPHWFVMLLAEHGSPVTAARKHRSPPCTQAQLAEAIGISQGHLSDIERGRRALTREQAHQVAGHTGVEADWLLS</sequence>
<dbReference type="SUPFAM" id="SSF47413">
    <property type="entry name" value="lambda repressor-like DNA-binding domains"/>
    <property type="match status" value="1"/>
</dbReference>
<proteinExistence type="predicted"/>
<reference evidence="2 3" key="1">
    <citation type="submission" date="2016-04" db="EMBL/GenBank/DDBJ databases">
        <authorList>
            <person name="Evans L.H."/>
            <person name="Alamgir A."/>
            <person name="Owens N."/>
            <person name="Weber N.D."/>
            <person name="Virtaneva K."/>
            <person name="Barbian K."/>
            <person name="Babar A."/>
            <person name="Rosenke K."/>
        </authorList>
    </citation>
    <scope>NUCLEOTIDE SEQUENCE [LARGE SCALE GENOMIC DNA]</scope>
    <source>
        <strain evidence="2 3">PMB02</strain>
    </source>
</reference>
<evidence type="ECO:0000313" key="2">
    <source>
        <dbReference type="EMBL" id="OAS26046.1"/>
    </source>
</evidence>
<dbReference type="SMART" id="SM00530">
    <property type="entry name" value="HTH_XRE"/>
    <property type="match status" value="1"/>
</dbReference>
<dbReference type="Proteomes" id="UP000078316">
    <property type="component" value="Unassembled WGS sequence"/>
</dbReference>
<dbReference type="CDD" id="cd00093">
    <property type="entry name" value="HTH_XRE"/>
    <property type="match status" value="1"/>
</dbReference>
<protein>
    <submittedName>
        <fullName evidence="2">XRE family transcriptional regulator</fullName>
    </submittedName>
</protein>
<dbReference type="OrthoDB" id="407979at2"/>
<dbReference type="RefSeq" id="WP_048435031.1">
    <property type="nucleotide sequence ID" value="NZ_LWHQ01000013.1"/>
</dbReference>
<comment type="caution">
    <text evidence="2">The sequence shown here is derived from an EMBL/GenBank/DDBJ whole genome shotgun (WGS) entry which is preliminary data.</text>
</comment>
<dbReference type="Pfam" id="PF01381">
    <property type="entry name" value="HTH_3"/>
    <property type="match status" value="1"/>
</dbReference>
<dbReference type="Gene3D" id="1.10.260.40">
    <property type="entry name" value="lambda repressor-like DNA-binding domains"/>
    <property type="match status" value="1"/>
</dbReference>
<feature type="domain" description="HTH cro/C1-type" evidence="1">
    <location>
        <begin position="86"/>
        <end position="130"/>
    </location>
</feature>
<dbReference type="InterPro" id="IPR010982">
    <property type="entry name" value="Lambda_DNA-bd_dom_sf"/>
</dbReference>
<evidence type="ECO:0000313" key="3">
    <source>
        <dbReference type="Proteomes" id="UP000078316"/>
    </source>
</evidence>
<organism evidence="2 3">
    <name type="scientific">Methylobacterium platani</name>
    <dbReference type="NCBI Taxonomy" id="427683"/>
    <lineage>
        <taxon>Bacteria</taxon>
        <taxon>Pseudomonadati</taxon>
        <taxon>Pseudomonadota</taxon>
        <taxon>Alphaproteobacteria</taxon>
        <taxon>Hyphomicrobiales</taxon>
        <taxon>Methylobacteriaceae</taxon>
        <taxon>Methylobacterium</taxon>
    </lineage>
</organism>
<name>A0A179SF09_9HYPH</name>
<dbReference type="AlphaFoldDB" id="A0A179SF09"/>
<gene>
    <name evidence="2" type="ORF">A5481_06715</name>
</gene>
<accession>A0A179SF09</accession>
<dbReference type="GO" id="GO:0003677">
    <property type="term" value="F:DNA binding"/>
    <property type="evidence" value="ECO:0007669"/>
    <property type="project" value="InterPro"/>
</dbReference>
<dbReference type="PROSITE" id="PS50943">
    <property type="entry name" value="HTH_CROC1"/>
    <property type="match status" value="1"/>
</dbReference>
<evidence type="ECO:0000259" key="1">
    <source>
        <dbReference type="PROSITE" id="PS50943"/>
    </source>
</evidence>
<dbReference type="EMBL" id="LWHQ01000013">
    <property type="protein sequence ID" value="OAS26046.1"/>
    <property type="molecule type" value="Genomic_DNA"/>
</dbReference>
<dbReference type="InterPro" id="IPR001387">
    <property type="entry name" value="Cro/C1-type_HTH"/>
</dbReference>